<dbReference type="GO" id="GO:0045892">
    <property type="term" value="P:negative regulation of DNA-templated transcription"/>
    <property type="evidence" value="ECO:0007669"/>
    <property type="project" value="InterPro"/>
</dbReference>
<sequence>MTSIEEWIMTKANARTNADSNDSNDEDSRDSLRGSNSEINLNGDGRNELIARYIKLRTGKTRTRKQVSSHIQVLARRKAREHNTKGGSKADLNINPPNIMNDPSAFFGTNAYFESTKSMALVCTTIVCSFGKQVVEKVEQLLSHYNQNHLELPDKIMNTDDSDPDEPLLSGSGNVPKECSDDMLQSWSQIIIKWKVPNQRPSGLKELIKYGIPQTFRGKVWQLLVEGDDDDAIIETYRVLITKESAFEVNIERDINRTFPANDYFKKSGSLGQADTPQLKKQETIVKTTAGPGRPGLGRGRKKLSSVAKTPNEAKNQYSFQLNSNNILETAGIKFPESKTAGASLRSQKSKLPTAVGQKKAKAIEQLLNELNVDLRPVPTEEICQHFNELRSEMSPPCENDIDQLKKTVIFIARFFKDNLIIN</sequence>
<feature type="region of interest" description="Disordered" evidence="7">
    <location>
        <begin position="10"/>
        <end position="40"/>
    </location>
</feature>
<feature type="domain" description="Rab-GAP TBC" evidence="8">
    <location>
        <begin position="211"/>
        <end position="423"/>
    </location>
</feature>
<dbReference type="InterPro" id="IPR035969">
    <property type="entry name" value="Rab-GAP_TBC_sf"/>
</dbReference>
<feature type="domain" description="TEA" evidence="9">
    <location>
        <begin position="9"/>
        <end position="81"/>
    </location>
</feature>
<dbReference type="GO" id="GO:0000978">
    <property type="term" value="F:RNA polymerase II cis-regulatory region sequence-specific DNA binding"/>
    <property type="evidence" value="ECO:0007669"/>
    <property type="project" value="TreeGrafter"/>
</dbReference>
<dbReference type="Proteomes" id="UP001291623">
    <property type="component" value="Unassembled WGS sequence"/>
</dbReference>
<dbReference type="Gene3D" id="6.10.20.40">
    <property type="entry name" value="TEA/ATTS domain"/>
    <property type="match status" value="1"/>
</dbReference>
<dbReference type="PANTHER" id="PTHR11834">
    <property type="entry name" value="TRANSCRIPTIONAL ENHANCER FACTOR TEF RELATED"/>
    <property type="match status" value="1"/>
</dbReference>
<evidence type="ECO:0000256" key="3">
    <source>
        <dbReference type="ARBA" id="ARBA00023125"/>
    </source>
</evidence>
<evidence type="ECO:0000256" key="1">
    <source>
        <dbReference type="ARBA" id="ARBA00004123"/>
    </source>
</evidence>
<dbReference type="InterPro" id="IPR041086">
    <property type="entry name" value="YBD"/>
</dbReference>
<dbReference type="GO" id="GO:0000981">
    <property type="term" value="F:DNA-binding transcription factor activity, RNA polymerase II-specific"/>
    <property type="evidence" value="ECO:0007669"/>
    <property type="project" value="TreeGrafter"/>
</dbReference>
<dbReference type="GO" id="GO:0035329">
    <property type="term" value="P:hippo signaling"/>
    <property type="evidence" value="ECO:0007669"/>
    <property type="project" value="TreeGrafter"/>
</dbReference>
<dbReference type="EMBL" id="JAVYJV010000054">
    <property type="protein sequence ID" value="KAK4337097.1"/>
    <property type="molecule type" value="Genomic_DNA"/>
</dbReference>
<dbReference type="Pfam" id="PF17725">
    <property type="entry name" value="YBD"/>
    <property type="match status" value="1"/>
</dbReference>
<keyword evidence="11" id="KW-1185">Reference proteome</keyword>
<dbReference type="InterPro" id="IPR000818">
    <property type="entry name" value="TEA/ATTS_dom"/>
</dbReference>
<comment type="caution">
    <text evidence="10">The sequence shown here is derived from an EMBL/GenBank/DDBJ whole genome shotgun (WGS) entry which is preliminary data.</text>
</comment>
<name>A0AAE1QS28_9SOLA</name>
<dbReference type="PROSITE" id="PS00554">
    <property type="entry name" value="TEA_1"/>
    <property type="match status" value="1"/>
</dbReference>
<reference evidence="10" key="1">
    <citation type="submission" date="2023-12" db="EMBL/GenBank/DDBJ databases">
        <title>Genome assembly of Anisodus tanguticus.</title>
        <authorList>
            <person name="Wang Y.-J."/>
        </authorList>
    </citation>
    <scope>NUCLEOTIDE SEQUENCE</scope>
    <source>
        <strain evidence="10">KB-2021</strain>
        <tissue evidence="10">Leaf</tissue>
    </source>
</reference>
<evidence type="ECO:0000313" key="10">
    <source>
        <dbReference type="EMBL" id="KAK4337097.1"/>
    </source>
</evidence>
<dbReference type="InterPro" id="IPR000195">
    <property type="entry name" value="Rab-GAP-TBC_dom"/>
</dbReference>
<evidence type="ECO:0000256" key="4">
    <source>
        <dbReference type="ARBA" id="ARBA00023163"/>
    </source>
</evidence>
<dbReference type="GO" id="GO:0005634">
    <property type="term" value="C:nucleus"/>
    <property type="evidence" value="ECO:0007669"/>
    <property type="project" value="UniProtKB-SubCell"/>
</dbReference>
<feature type="region of interest" description="Disordered" evidence="7">
    <location>
        <begin position="75"/>
        <end position="96"/>
    </location>
</feature>
<keyword evidence="4" id="KW-0804">Transcription</keyword>
<feature type="region of interest" description="Disordered" evidence="7">
    <location>
        <begin position="154"/>
        <end position="174"/>
    </location>
</feature>
<dbReference type="GO" id="GO:0048568">
    <property type="term" value="P:embryonic organ development"/>
    <property type="evidence" value="ECO:0007669"/>
    <property type="project" value="TreeGrafter"/>
</dbReference>
<dbReference type="Pfam" id="PF05499">
    <property type="entry name" value="DMAP1"/>
    <property type="match status" value="1"/>
</dbReference>
<organism evidence="10 11">
    <name type="scientific">Anisodus tanguticus</name>
    <dbReference type="NCBI Taxonomy" id="243964"/>
    <lineage>
        <taxon>Eukaryota</taxon>
        <taxon>Viridiplantae</taxon>
        <taxon>Streptophyta</taxon>
        <taxon>Embryophyta</taxon>
        <taxon>Tracheophyta</taxon>
        <taxon>Spermatophyta</taxon>
        <taxon>Magnoliopsida</taxon>
        <taxon>eudicotyledons</taxon>
        <taxon>Gunneridae</taxon>
        <taxon>Pentapetalae</taxon>
        <taxon>asterids</taxon>
        <taxon>lamiids</taxon>
        <taxon>Solanales</taxon>
        <taxon>Solanaceae</taxon>
        <taxon>Solanoideae</taxon>
        <taxon>Hyoscyameae</taxon>
        <taxon>Anisodus</taxon>
    </lineage>
</organism>
<accession>A0AAE1QS28</accession>
<dbReference type="SMART" id="SM00426">
    <property type="entry name" value="TEA"/>
    <property type="match status" value="1"/>
</dbReference>
<keyword evidence="5" id="KW-0539">Nucleus</keyword>
<proteinExistence type="predicted"/>
<evidence type="ECO:0000256" key="2">
    <source>
        <dbReference type="ARBA" id="ARBA00023015"/>
    </source>
</evidence>
<keyword evidence="3" id="KW-0238">DNA-binding</keyword>
<evidence type="ECO:0000256" key="6">
    <source>
        <dbReference type="PROSITE-ProRule" id="PRU00505"/>
    </source>
</evidence>
<feature type="DNA-binding region" description="TEA" evidence="6">
    <location>
        <begin position="9"/>
        <end position="81"/>
    </location>
</feature>
<evidence type="ECO:0000259" key="8">
    <source>
        <dbReference type="PROSITE" id="PS50086"/>
    </source>
</evidence>
<protein>
    <submittedName>
        <fullName evidence="10">Uncharacterized protein</fullName>
    </submittedName>
</protein>
<dbReference type="Pfam" id="PF01285">
    <property type="entry name" value="TEA"/>
    <property type="match status" value="1"/>
</dbReference>
<evidence type="ECO:0000313" key="11">
    <source>
        <dbReference type="Proteomes" id="UP001291623"/>
    </source>
</evidence>
<evidence type="ECO:0000256" key="5">
    <source>
        <dbReference type="ARBA" id="ARBA00023242"/>
    </source>
</evidence>
<keyword evidence="2" id="KW-0805">Transcription regulation</keyword>
<comment type="subcellular location">
    <subcellularLocation>
        <location evidence="1">Nucleus</location>
    </subcellularLocation>
</comment>
<dbReference type="Gene3D" id="1.10.8.270">
    <property type="entry name" value="putative rabgap domain of human tbc1 domain family member 14 like domains"/>
    <property type="match status" value="1"/>
</dbReference>
<dbReference type="InterPro" id="IPR038096">
    <property type="entry name" value="TEA/ATTS_sf"/>
</dbReference>
<dbReference type="PROSITE" id="PS51088">
    <property type="entry name" value="TEA_2"/>
    <property type="match status" value="1"/>
</dbReference>
<dbReference type="AlphaFoldDB" id="A0AAE1QS28"/>
<dbReference type="InterPro" id="IPR008468">
    <property type="entry name" value="DMAP1"/>
</dbReference>
<dbReference type="PANTHER" id="PTHR11834:SF0">
    <property type="entry name" value="PROTEIN SCALLOPED"/>
    <property type="match status" value="1"/>
</dbReference>
<dbReference type="SUPFAM" id="SSF47923">
    <property type="entry name" value="Ypt/Rab-GAP domain of gyp1p"/>
    <property type="match status" value="1"/>
</dbReference>
<gene>
    <name evidence="10" type="ORF">RND71_043847</name>
</gene>
<dbReference type="Gene3D" id="2.70.50.80">
    <property type="match status" value="1"/>
</dbReference>
<evidence type="ECO:0000259" key="9">
    <source>
        <dbReference type="PROSITE" id="PS51088"/>
    </source>
</evidence>
<dbReference type="Gene3D" id="1.10.10.750">
    <property type="entry name" value="Ypt/Rab-GAP domain of gyp1p, domain 1"/>
    <property type="match status" value="1"/>
</dbReference>
<dbReference type="PROSITE" id="PS50086">
    <property type="entry name" value="TBC_RABGAP"/>
    <property type="match status" value="1"/>
</dbReference>
<dbReference type="PRINTS" id="PR00065">
    <property type="entry name" value="TEADOMAIN"/>
</dbReference>
<dbReference type="GO" id="GO:0005667">
    <property type="term" value="C:transcription regulator complex"/>
    <property type="evidence" value="ECO:0007669"/>
    <property type="project" value="TreeGrafter"/>
</dbReference>
<evidence type="ECO:0000256" key="7">
    <source>
        <dbReference type="SAM" id="MobiDB-lite"/>
    </source>
</evidence>
<dbReference type="InterPro" id="IPR050937">
    <property type="entry name" value="TEC1_TEAD_TF"/>
</dbReference>